<protein>
    <submittedName>
        <fullName evidence="3">PX domain</fullName>
    </submittedName>
</protein>
<proteinExistence type="inferred from homology"/>
<comment type="caution">
    <text evidence="3">The sequence shown here is derived from an EMBL/GenBank/DDBJ whole genome shotgun (WGS) entry which is preliminary data.</text>
</comment>
<gene>
    <name evidence="3" type="ORF">QE152_g11254</name>
</gene>
<dbReference type="Proteomes" id="UP001458880">
    <property type="component" value="Unassembled WGS sequence"/>
</dbReference>
<dbReference type="InterPro" id="IPR036871">
    <property type="entry name" value="PX_dom_sf"/>
</dbReference>
<dbReference type="Gene3D" id="1.20.1270.60">
    <property type="entry name" value="Arfaptin homology (AH) domain/BAR domain"/>
    <property type="match status" value="1"/>
</dbReference>
<dbReference type="GO" id="GO:0032266">
    <property type="term" value="F:phosphatidylinositol-3-phosphate binding"/>
    <property type="evidence" value="ECO:0007669"/>
    <property type="project" value="TreeGrafter"/>
</dbReference>
<dbReference type="CDD" id="cd06864">
    <property type="entry name" value="PX_SNX4"/>
    <property type="match status" value="1"/>
</dbReference>
<evidence type="ECO:0000256" key="1">
    <source>
        <dbReference type="ARBA" id="ARBA00010883"/>
    </source>
</evidence>
<dbReference type="GO" id="GO:0031901">
    <property type="term" value="C:early endosome membrane"/>
    <property type="evidence" value="ECO:0007669"/>
    <property type="project" value="TreeGrafter"/>
</dbReference>
<keyword evidence="4" id="KW-1185">Reference proteome</keyword>
<accession>A0AAW1LSV0</accession>
<dbReference type="Gene3D" id="3.30.1520.10">
    <property type="entry name" value="Phox-like domain"/>
    <property type="match status" value="1"/>
</dbReference>
<dbReference type="PROSITE" id="PS50195">
    <property type="entry name" value="PX"/>
    <property type="match status" value="1"/>
</dbReference>
<dbReference type="PANTHER" id="PTHR46596:SF1">
    <property type="entry name" value="SORTING NEXIN-4"/>
    <property type="match status" value="1"/>
</dbReference>
<evidence type="ECO:0000313" key="3">
    <source>
        <dbReference type="EMBL" id="KAK9736871.1"/>
    </source>
</evidence>
<dbReference type="EMBL" id="JASPKY010000108">
    <property type="protein sequence ID" value="KAK9736871.1"/>
    <property type="molecule type" value="Genomic_DNA"/>
</dbReference>
<dbReference type="GO" id="GO:2000786">
    <property type="term" value="P:positive regulation of autophagosome assembly"/>
    <property type="evidence" value="ECO:0007669"/>
    <property type="project" value="TreeGrafter"/>
</dbReference>
<dbReference type="SUPFAM" id="SSF64268">
    <property type="entry name" value="PX domain"/>
    <property type="match status" value="1"/>
</dbReference>
<dbReference type="InterPro" id="IPR001683">
    <property type="entry name" value="PX_dom"/>
</dbReference>
<organism evidence="3 4">
    <name type="scientific">Popillia japonica</name>
    <name type="common">Japanese beetle</name>
    <dbReference type="NCBI Taxonomy" id="7064"/>
    <lineage>
        <taxon>Eukaryota</taxon>
        <taxon>Metazoa</taxon>
        <taxon>Ecdysozoa</taxon>
        <taxon>Arthropoda</taxon>
        <taxon>Hexapoda</taxon>
        <taxon>Insecta</taxon>
        <taxon>Pterygota</taxon>
        <taxon>Neoptera</taxon>
        <taxon>Endopterygota</taxon>
        <taxon>Coleoptera</taxon>
        <taxon>Polyphaga</taxon>
        <taxon>Scarabaeiformia</taxon>
        <taxon>Scarabaeidae</taxon>
        <taxon>Rutelinae</taxon>
        <taxon>Popillia</taxon>
    </lineage>
</organism>
<dbReference type="InterPro" id="IPR027267">
    <property type="entry name" value="AH/BAR_dom_sf"/>
</dbReference>
<evidence type="ECO:0000259" key="2">
    <source>
        <dbReference type="PROSITE" id="PS50195"/>
    </source>
</evidence>
<dbReference type="SMART" id="SM00312">
    <property type="entry name" value="PX"/>
    <property type="match status" value="1"/>
</dbReference>
<evidence type="ECO:0000313" key="4">
    <source>
        <dbReference type="Proteomes" id="UP001458880"/>
    </source>
</evidence>
<name>A0AAW1LSV0_POPJA</name>
<dbReference type="AlphaFoldDB" id="A0AAW1LSV0"/>
<dbReference type="GO" id="GO:0015031">
    <property type="term" value="P:protein transport"/>
    <property type="evidence" value="ECO:0007669"/>
    <property type="project" value="InterPro"/>
</dbReference>
<dbReference type="InterPro" id="IPR034902">
    <property type="entry name" value="PX_SNX4"/>
</dbReference>
<feature type="domain" description="PX" evidence="2">
    <location>
        <begin position="29"/>
        <end position="157"/>
    </location>
</feature>
<dbReference type="Pfam" id="PF00787">
    <property type="entry name" value="PX"/>
    <property type="match status" value="1"/>
</dbReference>
<dbReference type="InterPro" id="IPR034783">
    <property type="entry name" value="SNX4"/>
</dbReference>
<comment type="similarity">
    <text evidence="1">Belongs to the sorting nexin family.</text>
</comment>
<reference evidence="3 4" key="1">
    <citation type="journal article" date="2024" name="BMC Genomics">
        <title>De novo assembly and annotation of Popillia japonica's genome with initial clues to its potential as an invasive pest.</title>
        <authorList>
            <person name="Cucini C."/>
            <person name="Boschi S."/>
            <person name="Funari R."/>
            <person name="Cardaioli E."/>
            <person name="Iannotti N."/>
            <person name="Marturano G."/>
            <person name="Paoli F."/>
            <person name="Bruttini M."/>
            <person name="Carapelli A."/>
            <person name="Frati F."/>
            <person name="Nardi F."/>
        </authorList>
    </citation>
    <scope>NUCLEOTIDE SEQUENCE [LARGE SCALE GENOMIC DNA]</scope>
    <source>
        <strain evidence="3">DMR45628</strain>
    </source>
</reference>
<dbReference type="GO" id="GO:0031201">
    <property type="term" value="C:SNARE complex"/>
    <property type="evidence" value="ECO:0007669"/>
    <property type="project" value="TreeGrafter"/>
</dbReference>
<dbReference type="PANTHER" id="PTHR46596">
    <property type="entry name" value="SORTING NEXIN-4"/>
    <property type="match status" value="1"/>
</dbReference>
<dbReference type="GO" id="GO:0005886">
    <property type="term" value="C:plasma membrane"/>
    <property type="evidence" value="ECO:0007669"/>
    <property type="project" value="TreeGrafter"/>
</dbReference>
<sequence>MCENPAKSKKLYLTGGNLKEDTLLRHGEISVSESEKRANGSLNLREYYTVYLIETKATDPEFQNKLSKLSAVWRRYTEFEQLRDYLEHTYPFIVIPPLPEKRVLFSWQKVSTDTFDPDFVDRRRAGLETFLLRIASHPVLSYDKHFIEFLQNEDGWRETFKSNGYLQIAENKLKALSVSVRLKNTDPRFESIKTYGNTLHTSIYNLLKARSRVAEKQYTVYKLHANYGRVFSEWSAIEKEMGDALQKTGHYLDSLSSSIDSLLEDEELLVDQFKEYLFFASSLQNLCKHQELLQLKLESAEDNITLKNSELLESAEDNITLKNSERVKAQQGKMGIMSRLFGTIDTDEVRELKDGEVVVGDTKTELTDFCTKASADIDRFQSQKCIDLKETLAAYAFLQLKTARKVNQKCIDLKETLAAYAFLQLKTARKGLQTWTQIRDCLQNIP</sequence>